<dbReference type="SMART" id="SM00418">
    <property type="entry name" value="HTH_ARSR"/>
    <property type="match status" value="1"/>
</dbReference>
<evidence type="ECO:0000259" key="4">
    <source>
        <dbReference type="PROSITE" id="PS50987"/>
    </source>
</evidence>
<reference evidence="5" key="1">
    <citation type="submission" date="2022-11" db="EMBL/GenBank/DDBJ databases">
        <title>Hoeflea poritis sp. nov., isolated from scleractinian coral Porites lutea.</title>
        <authorList>
            <person name="Zhang G."/>
            <person name="Wei Q."/>
            <person name="Cai L."/>
        </authorList>
    </citation>
    <scope>NUCLEOTIDE SEQUENCE</scope>
    <source>
        <strain evidence="5">E7-10</strain>
    </source>
</reference>
<organism evidence="5 6">
    <name type="scientific">Hoeflea poritis</name>
    <dbReference type="NCBI Taxonomy" id="2993659"/>
    <lineage>
        <taxon>Bacteria</taxon>
        <taxon>Pseudomonadati</taxon>
        <taxon>Pseudomonadota</taxon>
        <taxon>Alphaproteobacteria</taxon>
        <taxon>Hyphomicrobiales</taxon>
        <taxon>Rhizobiaceae</taxon>
        <taxon>Hoeflea</taxon>
    </lineage>
</organism>
<feature type="domain" description="HTH arsR-type" evidence="4">
    <location>
        <begin position="1"/>
        <end position="95"/>
    </location>
</feature>
<dbReference type="RefSeq" id="WP_271089092.1">
    <property type="nucleotide sequence ID" value="NZ_JAPJZH010000004.1"/>
</dbReference>
<evidence type="ECO:0000256" key="1">
    <source>
        <dbReference type="ARBA" id="ARBA00023015"/>
    </source>
</evidence>
<keyword evidence="6" id="KW-1185">Reference proteome</keyword>
<name>A0ABT4VN48_9HYPH</name>
<dbReference type="PROSITE" id="PS50987">
    <property type="entry name" value="HTH_ARSR_2"/>
    <property type="match status" value="1"/>
</dbReference>
<evidence type="ECO:0000313" key="6">
    <source>
        <dbReference type="Proteomes" id="UP001148313"/>
    </source>
</evidence>
<gene>
    <name evidence="5" type="ORF">OOZ53_08920</name>
</gene>
<keyword evidence="2" id="KW-0238">DNA-binding</keyword>
<evidence type="ECO:0000256" key="2">
    <source>
        <dbReference type="ARBA" id="ARBA00023125"/>
    </source>
</evidence>
<dbReference type="InterPro" id="IPR011991">
    <property type="entry name" value="ArsR-like_HTH"/>
</dbReference>
<accession>A0ABT4VN48</accession>
<dbReference type="PRINTS" id="PR00778">
    <property type="entry name" value="HTHARSR"/>
</dbReference>
<dbReference type="EMBL" id="JAPJZH010000004">
    <property type="protein sequence ID" value="MDA4845468.1"/>
    <property type="molecule type" value="Genomic_DNA"/>
</dbReference>
<dbReference type="NCBIfam" id="NF033788">
    <property type="entry name" value="HTH_metalloreg"/>
    <property type="match status" value="1"/>
</dbReference>
<dbReference type="Pfam" id="PF12840">
    <property type="entry name" value="HTH_20"/>
    <property type="match status" value="1"/>
</dbReference>
<dbReference type="PANTHER" id="PTHR43132:SF2">
    <property type="entry name" value="ARSENICAL RESISTANCE OPERON REPRESSOR ARSR-RELATED"/>
    <property type="match status" value="1"/>
</dbReference>
<dbReference type="InterPro" id="IPR051011">
    <property type="entry name" value="Metal_resp_trans_reg"/>
</dbReference>
<dbReference type="CDD" id="cd00090">
    <property type="entry name" value="HTH_ARSR"/>
    <property type="match status" value="1"/>
</dbReference>
<dbReference type="PANTHER" id="PTHR43132">
    <property type="entry name" value="ARSENICAL RESISTANCE OPERON REPRESSOR ARSR-RELATED"/>
    <property type="match status" value="1"/>
</dbReference>
<dbReference type="InterPro" id="IPR036390">
    <property type="entry name" value="WH_DNA-bd_sf"/>
</dbReference>
<dbReference type="InterPro" id="IPR036388">
    <property type="entry name" value="WH-like_DNA-bd_sf"/>
</dbReference>
<keyword evidence="3" id="KW-0804">Transcription</keyword>
<sequence>MKEDSALKMFAALSQETRLRIVRHLVECGTEGASAGEIGEKVGAISSRASFHLSALEQAGIVTSERQSRNIVYRADYAALGGLVSFLLDDCCGKHPDVVACCDFSDCC</sequence>
<keyword evidence="1" id="KW-0805">Transcription regulation</keyword>
<evidence type="ECO:0000313" key="5">
    <source>
        <dbReference type="EMBL" id="MDA4845468.1"/>
    </source>
</evidence>
<dbReference type="SUPFAM" id="SSF46785">
    <property type="entry name" value="Winged helix' DNA-binding domain"/>
    <property type="match status" value="1"/>
</dbReference>
<dbReference type="Gene3D" id="1.10.10.10">
    <property type="entry name" value="Winged helix-like DNA-binding domain superfamily/Winged helix DNA-binding domain"/>
    <property type="match status" value="1"/>
</dbReference>
<comment type="caution">
    <text evidence="5">The sequence shown here is derived from an EMBL/GenBank/DDBJ whole genome shotgun (WGS) entry which is preliminary data.</text>
</comment>
<protein>
    <submittedName>
        <fullName evidence="5">Metalloregulator ArsR/SmtB family transcription factor</fullName>
    </submittedName>
</protein>
<proteinExistence type="predicted"/>
<evidence type="ECO:0000256" key="3">
    <source>
        <dbReference type="ARBA" id="ARBA00023163"/>
    </source>
</evidence>
<dbReference type="InterPro" id="IPR001845">
    <property type="entry name" value="HTH_ArsR_DNA-bd_dom"/>
</dbReference>
<dbReference type="Proteomes" id="UP001148313">
    <property type="component" value="Unassembled WGS sequence"/>
</dbReference>